<name>A0A1P8WJ07_9PLAN</name>
<proteinExistence type="predicted"/>
<dbReference type="InterPro" id="IPR009003">
    <property type="entry name" value="Peptidase_S1_PA"/>
</dbReference>
<dbReference type="Proteomes" id="UP000187735">
    <property type="component" value="Chromosome"/>
</dbReference>
<evidence type="ECO:0000313" key="2">
    <source>
        <dbReference type="EMBL" id="APZ94034.1"/>
    </source>
</evidence>
<keyword evidence="3" id="KW-1185">Reference proteome</keyword>
<accession>A0A1P8WJ07</accession>
<gene>
    <name evidence="2" type="ORF">Fuma_03655</name>
</gene>
<evidence type="ECO:0000313" key="3">
    <source>
        <dbReference type="Proteomes" id="UP000187735"/>
    </source>
</evidence>
<protein>
    <recommendedName>
        <fullName evidence="4">Serine protease</fullName>
    </recommendedName>
</protein>
<sequence length="349" mass="38690">MAQDFTTFANQTPLENTPPRSGSLEQSREPEHSFTRQLKSKPSVRARLRQALAGKINAMDKSELQRSINSRVLPQIPEHAWDCTVAIVAGRDQSVFQFGTGTLFAIADHFFVVTAAHVIKDAVKHSCSLGISSGRSKFIPVVNDWTVTSAGQYGSIDDPLDVAIYHLPQDSVERLDGKTFLRVDDIEFDDQPDTAVYTLFGYPAIWASTSTDTNTSVQLKPLQFTTYRFDGVTDGLGNYQDELHILLSGSSHDITDPDGQPVNYTKLNGDAAQFPRDLGGISGCSVWRIGDLQTSIEDWAVEKSRIVGVETSVYPSRNAIKASRWVAVSTLIHEAYPELRPAMNLWRQR</sequence>
<dbReference type="KEGG" id="fmr:Fuma_03655"/>
<dbReference type="AlphaFoldDB" id="A0A1P8WJ07"/>
<feature type="region of interest" description="Disordered" evidence="1">
    <location>
        <begin position="1"/>
        <end position="40"/>
    </location>
</feature>
<dbReference type="SUPFAM" id="SSF50494">
    <property type="entry name" value="Trypsin-like serine proteases"/>
    <property type="match status" value="1"/>
</dbReference>
<dbReference type="EMBL" id="CP017641">
    <property type="protein sequence ID" value="APZ94034.1"/>
    <property type="molecule type" value="Genomic_DNA"/>
</dbReference>
<organism evidence="2 3">
    <name type="scientific">Fuerstiella marisgermanici</name>
    <dbReference type="NCBI Taxonomy" id="1891926"/>
    <lineage>
        <taxon>Bacteria</taxon>
        <taxon>Pseudomonadati</taxon>
        <taxon>Planctomycetota</taxon>
        <taxon>Planctomycetia</taxon>
        <taxon>Planctomycetales</taxon>
        <taxon>Planctomycetaceae</taxon>
        <taxon>Fuerstiella</taxon>
    </lineage>
</organism>
<dbReference type="STRING" id="1891926.Fuma_03655"/>
<feature type="compositionally biased region" description="Polar residues" evidence="1">
    <location>
        <begin position="1"/>
        <end position="25"/>
    </location>
</feature>
<evidence type="ECO:0008006" key="4">
    <source>
        <dbReference type="Google" id="ProtNLM"/>
    </source>
</evidence>
<reference evidence="2 3" key="1">
    <citation type="journal article" date="2016" name="Front. Microbiol.">
        <title>Fuerstia marisgermanicae gen. nov., sp. nov., an Unusual Member of the Phylum Planctomycetes from the German Wadden Sea.</title>
        <authorList>
            <person name="Kohn T."/>
            <person name="Heuer A."/>
            <person name="Jogler M."/>
            <person name="Vollmers J."/>
            <person name="Boedeker C."/>
            <person name="Bunk B."/>
            <person name="Rast P."/>
            <person name="Borchert D."/>
            <person name="Glockner I."/>
            <person name="Freese H.M."/>
            <person name="Klenk H.P."/>
            <person name="Overmann J."/>
            <person name="Kaster A.K."/>
            <person name="Rohde M."/>
            <person name="Wiegand S."/>
            <person name="Jogler C."/>
        </authorList>
    </citation>
    <scope>NUCLEOTIDE SEQUENCE [LARGE SCALE GENOMIC DNA]</scope>
    <source>
        <strain evidence="2 3">NH11</strain>
    </source>
</reference>
<evidence type="ECO:0000256" key="1">
    <source>
        <dbReference type="SAM" id="MobiDB-lite"/>
    </source>
</evidence>